<reference evidence="4 5" key="1">
    <citation type="journal article" date="2007" name="Science">
        <title>Sea anemone genome reveals ancestral eumetazoan gene repertoire and genomic organization.</title>
        <authorList>
            <person name="Putnam N.H."/>
            <person name="Srivastava M."/>
            <person name="Hellsten U."/>
            <person name="Dirks B."/>
            <person name="Chapman J."/>
            <person name="Salamov A."/>
            <person name="Terry A."/>
            <person name="Shapiro H."/>
            <person name="Lindquist E."/>
            <person name="Kapitonov V.V."/>
            <person name="Jurka J."/>
            <person name="Genikhovich G."/>
            <person name="Grigoriev I.V."/>
            <person name="Lucas S.M."/>
            <person name="Steele R.E."/>
            <person name="Finnerty J.R."/>
            <person name="Technau U."/>
            <person name="Martindale M.Q."/>
            <person name="Rokhsar D.S."/>
        </authorList>
    </citation>
    <scope>NUCLEOTIDE SEQUENCE [LARGE SCALE GENOMIC DNA]</scope>
    <source>
        <strain evidence="5">CH2 X CH6</strain>
    </source>
</reference>
<feature type="region of interest" description="Disordered" evidence="3">
    <location>
        <begin position="160"/>
        <end position="249"/>
    </location>
</feature>
<dbReference type="GO" id="GO:0000470">
    <property type="term" value="P:maturation of LSU-rRNA"/>
    <property type="evidence" value="ECO:0000318"/>
    <property type="project" value="GO_Central"/>
</dbReference>
<evidence type="ECO:0000256" key="2">
    <source>
        <dbReference type="ARBA" id="ARBA00017475"/>
    </source>
</evidence>
<name>A7RIH2_NEMVE</name>
<organism evidence="4 5">
    <name type="scientific">Nematostella vectensis</name>
    <name type="common">Starlet sea anemone</name>
    <dbReference type="NCBI Taxonomy" id="45351"/>
    <lineage>
        <taxon>Eukaryota</taxon>
        <taxon>Metazoa</taxon>
        <taxon>Cnidaria</taxon>
        <taxon>Anthozoa</taxon>
        <taxon>Hexacorallia</taxon>
        <taxon>Actiniaria</taxon>
        <taxon>Edwardsiidae</taxon>
        <taxon>Nematostella</taxon>
    </lineage>
</organism>
<dbReference type="OMA" id="FVKQRFY"/>
<feature type="compositionally biased region" description="Basic and acidic residues" evidence="3">
    <location>
        <begin position="175"/>
        <end position="194"/>
    </location>
</feature>
<feature type="region of interest" description="Disordered" evidence="3">
    <location>
        <begin position="1"/>
        <end position="94"/>
    </location>
</feature>
<dbReference type="PANTHER" id="PTHR13245:SF14">
    <property type="entry name" value="RRP15-LIKE PROTEIN"/>
    <property type="match status" value="1"/>
</dbReference>
<dbReference type="GO" id="GO:0030687">
    <property type="term" value="C:preribosome, large subunit precursor"/>
    <property type="evidence" value="ECO:0000318"/>
    <property type="project" value="GO_Central"/>
</dbReference>
<protein>
    <recommendedName>
        <fullName evidence="2">RRP15-like protein</fullName>
    </recommendedName>
</protein>
<dbReference type="InParanoid" id="A7RIH2"/>
<sequence length="249" mass="28323">MAANKVEVQYSESEPENSDNASEDGDVESEGEENLQSKSRWADAMSQILNKPLTDNKPVILSKYQKGSKRKAEHREEMKKKKAKAQEKHAILEKDHIIPDKSNLDYDRNLVKIATRGVVKLFNAVSKHQKEMDTKLSKATTETKKTKVMESLTKSSFLDMLKRSSDATVTEESTETTKKAKQKENKSEKMDEQKSSNSWNILRDDFMMGAKLKDWDKEEGKSTELQDYELQAQGSDDDQSDESDQSDSS</sequence>
<comment type="similarity">
    <text evidence="1">Belongs to the RRP15 family.</text>
</comment>
<dbReference type="OrthoDB" id="20949at2759"/>
<evidence type="ECO:0000256" key="3">
    <source>
        <dbReference type="SAM" id="MobiDB-lite"/>
    </source>
</evidence>
<feature type="compositionally biased region" description="Basic and acidic residues" evidence="3">
    <location>
        <begin position="73"/>
        <end position="94"/>
    </location>
</feature>
<evidence type="ECO:0000256" key="1">
    <source>
        <dbReference type="ARBA" id="ARBA00007462"/>
    </source>
</evidence>
<dbReference type="Proteomes" id="UP000001593">
    <property type="component" value="Unassembled WGS sequence"/>
</dbReference>
<dbReference type="PANTHER" id="PTHR13245">
    <property type="entry name" value="RRP15-LIKE PROTEIN"/>
    <property type="match status" value="1"/>
</dbReference>
<proteinExistence type="inferred from homology"/>
<dbReference type="AlphaFoldDB" id="A7RIH2"/>
<dbReference type="EMBL" id="DS469512">
    <property type="protein sequence ID" value="EDO48706.1"/>
    <property type="molecule type" value="Genomic_DNA"/>
</dbReference>
<dbReference type="Pfam" id="PF07890">
    <property type="entry name" value="Rrp15p"/>
    <property type="match status" value="1"/>
</dbReference>
<feature type="compositionally biased region" description="Acidic residues" evidence="3">
    <location>
        <begin position="235"/>
        <end position="249"/>
    </location>
</feature>
<dbReference type="InterPro" id="IPR012459">
    <property type="entry name" value="Rrp15"/>
</dbReference>
<evidence type="ECO:0000313" key="4">
    <source>
        <dbReference type="EMBL" id="EDO48706.1"/>
    </source>
</evidence>
<feature type="compositionally biased region" description="Acidic residues" evidence="3">
    <location>
        <begin position="13"/>
        <end position="33"/>
    </location>
</feature>
<dbReference type="STRING" id="45351.A7RIH2"/>
<dbReference type="PhylomeDB" id="A7RIH2"/>
<keyword evidence="5" id="KW-1185">Reference proteome</keyword>
<dbReference type="eggNOG" id="KOG2974">
    <property type="taxonomic scope" value="Eukaryota"/>
</dbReference>
<dbReference type="GO" id="GO:0000460">
    <property type="term" value="P:maturation of 5.8S rRNA"/>
    <property type="evidence" value="ECO:0000318"/>
    <property type="project" value="GO_Central"/>
</dbReference>
<accession>A7RIH2</accession>
<evidence type="ECO:0000313" key="5">
    <source>
        <dbReference type="Proteomes" id="UP000001593"/>
    </source>
</evidence>
<dbReference type="KEGG" id="nve:5520961"/>
<dbReference type="HOGENOM" id="CLU_079732_1_1_1"/>
<gene>
    <name evidence="4" type="ORF">NEMVEDRAFT_v1g238530</name>
</gene>
<feature type="compositionally biased region" description="Basic and acidic residues" evidence="3">
    <location>
        <begin position="202"/>
        <end position="224"/>
    </location>
</feature>